<keyword evidence="3" id="KW-1185">Reference proteome</keyword>
<dbReference type="eggNOG" id="COG4726">
    <property type="taxonomic scope" value="Bacteria"/>
</dbReference>
<dbReference type="EMBL" id="ABVL01000019">
    <property type="protein sequence ID" value="EDY17470.1"/>
    <property type="molecule type" value="Genomic_DNA"/>
</dbReference>
<sequence>MKTSSKESGSILLSVLMIVTVSIAIVGAAYVSTTNQGQMTSRSADMDALQVTAEGVLDYTYGVWKSSLEDNGKMLDAAGANALVSETNLPAVPANMQILGLTLTPIDSYGVPQSAVTYANDYRTSLVYNYLATVELRTTGVGGGRRVKMQRNFYYSSLPPTRGMFFSQGDFELYKPAKMVIGGNVHTNANAHVSTGTQPVLNADGSVKTTGLEFLPTSNVTHVGSYDNNAPPGATNWNNQGTNYAPTYDNGFSKQVKQVPDMSGIGLGTAAVYDTTDNNPNNDGNHEMIEPPVAGYTDPAPIANSRLYNTAGILIDVTGPVDTTASLANSTGNTFSGGNITITGQNGTTLTSAQATAIRNAVSNSTVTQKQVWVPKLVTQQVWVSNWVWVTSGYYTTSRSGKKTWVDTSGYVDQGGYQTQTVDQGSYVTQNVTVQTTLYDKRESQSIPITNLDVGAVNPTLNSLNSFNGIIYMYDTGSGSKNAIRVTDGGVLPNAGLTIATLNGLYVQGDYNVGTTNPNQVPSNASPGSGALTYYTPTPGYIPPSAALVGDAVMVLSNSWSDSNASSSVGSRLASNTTLNTALIGGYIPSTSTGTGGRSGYSGGMNNFPRFLETWTNDSMTFSGAFVSLYQSQTFTAEWDTGDIYAPPTRYWYFDTMLLTRVLPGIPSTGGCSRGPITRLPDIQL</sequence>
<keyword evidence="1" id="KW-1133">Transmembrane helix</keyword>
<reference evidence="2 3" key="1">
    <citation type="journal article" date="2011" name="J. Bacteriol.">
        <title>Genome sequence of Chthoniobacter flavus Ellin428, an aerobic heterotrophic soil bacterium.</title>
        <authorList>
            <person name="Kant R."/>
            <person name="van Passel M.W."/>
            <person name="Palva A."/>
            <person name="Lucas S."/>
            <person name="Lapidus A."/>
            <person name="Glavina Del Rio T."/>
            <person name="Dalin E."/>
            <person name="Tice H."/>
            <person name="Bruce D."/>
            <person name="Goodwin L."/>
            <person name="Pitluck S."/>
            <person name="Larimer F.W."/>
            <person name="Land M.L."/>
            <person name="Hauser L."/>
            <person name="Sangwan P."/>
            <person name="de Vos W.M."/>
            <person name="Janssen P.H."/>
            <person name="Smidt H."/>
        </authorList>
    </citation>
    <scope>NUCLEOTIDE SEQUENCE [LARGE SCALE GENOMIC DNA]</scope>
    <source>
        <strain evidence="2 3">Ellin428</strain>
    </source>
</reference>
<accession>B4D7U7</accession>
<dbReference type="RefSeq" id="WP_006982308.1">
    <property type="nucleotide sequence ID" value="NZ_ABVL01000019.1"/>
</dbReference>
<name>B4D7U7_9BACT</name>
<organism evidence="2 3">
    <name type="scientific">Chthoniobacter flavus Ellin428</name>
    <dbReference type="NCBI Taxonomy" id="497964"/>
    <lineage>
        <taxon>Bacteria</taxon>
        <taxon>Pseudomonadati</taxon>
        <taxon>Verrucomicrobiota</taxon>
        <taxon>Spartobacteria</taxon>
        <taxon>Chthoniobacterales</taxon>
        <taxon>Chthoniobacteraceae</taxon>
        <taxon>Chthoniobacter</taxon>
    </lineage>
</organism>
<comment type="caution">
    <text evidence="2">The sequence shown here is derived from an EMBL/GenBank/DDBJ whole genome shotgun (WGS) entry which is preliminary data.</text>
</comment>
<gene>
    <name evidence="2" type="ORF">CfE428DRAFT_4987</name>
</gene>
<dbReference type="InParanoid" id="B4D7U7"/>
<dbReference type="Proteomes" id="UP000005824">
    <property type="component" value="Unassembled WGS sequence"/>
</dbReference>
<evidence type="ECO:0000313" key="3">
    <source>
        <dbReference type="Proteomes" id="UP000005824"/>
    </source>
</evidence>
<dbReference type="STRING" id="497964.CfE428DRAFT_4987"/>
<feature type="transmembrane region" description="Helical" evidence="1">
    <location>
        <begin position="12"/>
        <end position="31"/>
    </location>
</feature>
<protein>
    <recommendedName>
        <fullName evidence="4">Type 4 fimbrial biogenesis protein PilX N-terminal domain-containing protein</fullName>
    </recommendedName>
</protein>
<evidence type="ECO:0008006" key="4">
    <source>
        <dbReference type="Google" id="ProtNLM"/>
    </source>
</evidence>
<keyword evidence="1" id="KW-0812">Transmembrane</keyword>
<dbReference type="AlphaFoldDB" id="B4D7U7"/>
<evidence type="ECO:0000256" key="1">
    <source>
        <dbReference type="SAM" id="Phobius"/>
    </source>
</evidence>
<keyword evidence="1" id="KW-0472">Membrane</keyword>
<evidence type="ECO:0000313" key="2">
    <source>
        <dbReference type="EMBL" id="EDY17470.1"/>
    </source>
</evidence>
<proteinExistence type="predicted"/>